<proteinExistence type="predicted"/>
<dbReference type="GO" id="GO:0005524">
    <property type="term" value="F:ATP binding"/>
    <property type="evidence" value="ECO:0007669"/>
    <property type="project" value="UniProtKB-KW"/>
</dbReference>
<organism evidence="1 2">
    <name type="scientific">Frankliniella fusca</name>
    <dbReference type="NCBI Taxonomy" id="407009"/>
    <lineage>
        <taxon>Eukaryota</taxon>
        <taxon>Metazoa</taxon>
        <taxon>Ecdysozoa</taxon>
        <taxon>Arthropoda</taxon>
        <taxon>Hexapoda</taxon>
        <taxon>Insecta</taxon>
        <taxon>Pterygota</taxon>
        <taxon>Neoptera</taxon>
        <taxon>Paraneoptera</taxon>
        <taxon>Thysanoptera</taxon>
        <taxon>Terebrantia</taxon>
        <taxon>Thripoidea</taxon>
        <taxon>Thripidae</taxon>
        <taxon>Frankliniella</taxon>
    </lineage>
</organism>
<feature type="non-terminal residue" evidence="1">
    <location>
        <position position="1"/>
    </location>
</feature>
<name>A0AAE1H1I1_9NEOP</name>
<reference evidence="1" key="1">
    <citation type="submission" date="2021-07" db="EMBL/GenBank/DDBJ databases">
        <authorList>
            <person name="Catto M.A."/>
            <person name="Jacobson A."/>
            <person name="Kennedy G."/>
            <person name="Labadie P."/>
            <person name="Hunt B.G."/>
            <person name="Srinivasan R."/>
        </authorList>
    </citation>
    <scope>NUCLEOTIDE SEQUENCE</scope>
    <source>
        <strain evidence="1">PL_HMW_Pooled</strain>
        <tissue evidence="1">Head</tissue>
    </source>
</reference>
<protein>
    <submittedName>
        <fullName evidence="1">Phosphate import ATP-binding protein PstB</fullName>
    </submittedName>
</protein>
<keyword evidence="2" id="KW-1185">Reference proteome</keyword>
<keyword evidence="1" id="KW-0547">Nucleotide-binding</keyword>
<comment type="caution">
    <text evidence="1">The sequence shown here is derived from an EMBL/GenBank/DDBJ whole genome shotgun (WGS) entry which is preliminary data.</text>
</comment>
<accession>A0AAE1H1I1</accession>
<sequence>MSQQVFATPNVSCGKAYYLRQLSTYNLTIVDCSTNNTFNYMWHEGEASRGACEIASCLFTHIMDEIDEEVTQLP</sequence>
<reference evidence="1" key="2">
    <citation type="journal article" date="2023" name="BMC Genomics">
        <title>Pest status, molecular evolution, and epigenetic factors derived from the genome assembly of Frankliniella fusca, a thysanopteran phytovirus vector.</title>
        <authorList>
            <person name="Catto M.A."/>
            <person name="Labadie P.E."/>
            <person name="Jacobson A.L."/>
            <person name="Kennedy G.G."/>
            <person name="Srinivasan R."/>
            <person name="Hunt B.G."/>
        </authorList>
    </citation>
    <scope>NUCLEOTIDE SEQUENCE</scope>
    <source>
        <strain evidence="1">PL_HMW_Pooled</strain>
    </source>
</reference>
<gene>
    <name evidence="1" type="ORF">KUF71_022516</name>
</gene>
<dbReference type="Proteomes" id="UP001219518">
    <property type="component" value="Unassembled WGS sequence"/>
</dbReference>
<dbReference type="EMBL" id="JAHWGI010000308">
    <property type="protein sequence ID" value="KAK3913062.1"/>
    <property type="molecule type" value="Genomic_DNA"/>
</dbReference>
<keyword evidence="1" id="KW-0067">ATP-binding</keyword>
<dbReference type="AlphaFoldDB" id="A0AAE1H1I1"/>
<evidence type="ECO:0000313" key="2">
    <source>
        <dbReference type="Proteomes" id="UP001219518"/>
    </source>
</evidence>
<evidence type="ECO:0000313" key="1">
    <source>
        <dbReference type="EMBL" id="KAK3913062.1"/>
    </source>
</evidence>